<keyword evidence="9" id="KW-1185">Reference proteome</keyword>
<keyword evidence="2" id="KW-0479">Metal-binding</keyword>
<evidence type="ECO:0000256" key="5">
    <source>
        <dbReference type="ARBA" id="ARBA00023242"/>
    </source>
</evidence>
<feature type="coiled-coil region" evidence="6">
    <location>
        <begin position="189"/>
        <end position="252"/>
    </location>
</feature>
<reference evidence="8 9" key="1">
    <citation type="journal article" date="2006" name="Nature">
        <title>Insights from the genome of the biotrophic fungal plant pathogen Ustilago maydis.</title>
        <authorList>
            <person name="Kamper J."/>
            <person name="Kahmann R."/>
            <person name="Bolker M."/>
            <person name="Ma L.J."/>
            <person name="Brefort T."/>
            <person name="Saville B.J."/>
            <person name="Banuett F."/>
            <person name="Kronstad J.W."/>
            <person name="Gold S.E."/>
            <person name="Muller O."/>
            <person name="Perlin M.H."/>
            <person name="Wosten H.A."/>
            <person name="de Vries R."/>
            <person name="Ruiz-Herrera J."/>
            <person name="Reynaga-Pena C.G."/>
            <person name="Snetselaar K."/>
            <person name="McCann M."/>
            <person name="Perez-Martin J."/>
            <person name="Feldbrugge M."/>
            <person name="Basse C.W."/>
            <person name="Steinberg G."/>
            <person name="Ibeas J.I."/>
            <person name="Holloman W."/>
            <person name="Guzman P."/>
            <person name="Farman M."/>
            <person name="Stajich J.E."/>
            <person name="Sentandreu R."/>
            <person name="Gonzalez-Prieto J.M."/>
            <person name="Kennell J.C."/>
            <person name="Molina L."/>
            <person name="Schirawski J."/>
            <person name="Mendoza-Mendoza A."/>
            <person name="Greilinger D."/>
            <person name="Munch K."/>
            <person name="Rossel N."/>
            <person name="Scherer M."/>
            <person name="Vranes M."/>
            <person name="Ladendorf O."/>
            <person name="Vincon V."/>
            <person name="Fuchs U."/>
            <person name="Sandrock B."/>
            <person name="Meng S."/>
            <person name="Ho E.C."/>
            <person name="Cahill M.J."/>
            <person name="Boyce K.J."/>
            <person name="Klose J."/>
            <person name="Klosterman S.J."/>
            <person name="Deelstra H.J."/>
            <person name="Ortiz-Castellanos L."/>
            <person name="Li W."/>
            <person name="Sanchez-Alonso P."/>
            <person name="Schreier P.H."/>
            <person name="Hauser-Hahn I."/>
            <person name="Vaupel M."/>
            <person name="Koopmann E."/>
            <person name="Friedrich G."/>
            <person name="Voss H."/>
            <person name="Schluter T."/>
            <person name="Margolis J."/>
            <person name="Platt D."/>
            <person name="Swimmer C."/>
            <person name="Gnirke A."/>
            <person name="Chen F."/>
            <person name="Vysotskaia V."/>
            <person name="Mannhaupt G."/>
            <person name="Guldener U."/>
            <person name="Munsterkotter M."/>
            <person name="Haase D."/>
            <person name="Oesterheld M."/>
            <person name="Mewes H.W."/>
            <person name="Mauceli E.W."/>
            <person name="DeCaprio D."/>
            <person name="Wade C.M."/>
            <person name="Butler J."/>
            <person name="Young S."/>
            <person name="Jaffe D.B."/>
            <person name="Calvo S."/>
            <person name="Nusbaum C."/>
            <person name="Galagan J."/>
            <person name="Birren B.W."/>
        </authorList>
    </citation>
    <scope>NUCLEOTIDE SEQUENCE [LARGE SCALE GENOMIC DNA]</scope>
    <source>
        <strain evidence="9">DSM 14603 / FGSC 9021 / UM521</strain>
    </source>
</reference>
<dbReference type="GO" id="GO:0003676">
    <property type="term" value="F:nucleic acid binding"/>
    <property type="evidence" value="ECO:0007669"/>
    <property type="project" value="InterPro"/>
</dbReference>
<dbReference type="InParanoid" id="A0A0D1C7N3"/>
<name>A0A0D1C7N3_MYCMD</name>
<feature type="compositionally biased region" description="Basic and acidic residues" evidence="7">
    <location>
        <begin position="69"/>
        <end position="84"/>
    </location>
</feature>
<comment type="subcellular location">
    <subcellularLocation>
        <location evidence="1">Nucleus</location>
    </subcellularLocation>
</comment>
<evidence type="ECO:0000256" key="7">
    <source>
        <dbReference type="SAM" id="MobiDB-lite"/>
    </source>
</evidence>
<keyword evidence="4" id="KW-0862">Zinc</keyword>
<evidence type="ECO:0008006" key="10">
    <source>
        <dbReference type="Google" id="ProtNLM"/>
    </source>
</evidence>
<feature type="region of interest" description="Disordered" evidence="7">
    <location>
        <begin position="68"/>
        <end position="163"/>
    </location>
</feature>
<sequence length="253" mass="28113">MTGDARSLLRAVASERAKLGASGVSDAFASYSANGGLRCSACDYLAIKHESLWGAHVLSKSHRTNVARIHKEEQVRQAELERTKAGKRKATQGDGRDASPSDAAADATHARSTLASKKARADTEQVVTDTPPTLDPEWELFKSQVESIEPDLDHPSDTPIAGAALEAEPQLISQDDLDQRHDTDAVLWEKSAEELEAEERARIEQQEREEILSRMEEEQRQQDEADQRVSALKQRLQRLKQARLDRQKANKKA</sequence>
<dbReference type="RefSeq" id="XP_011388437.1">
    <property type="nucleotide sequence ID" value="XM_011390135.1"/>
</dbReference>
<dbReference type="EMBL" id="CM003144">
    <property type="protein sequence ID" value="KIS69517.1"/>
    <property type="molecule type" value="Genomic_DNA"/>
</dbReference>
<dbReference type="GeneID" id="23562896"/>
<dbReference type="OrthoDB" id="77607at2759"/>
<evidence type="ECO:0000256" key="3">
    <source>
        <dbReference type="ARBA" id="ARBA00022771"/>
    </source>
</evidence>
<proteinExistence type="predicted"/>
<dbReference type="GO" id="GO:0008270">
    <property type="term" value="F:zinc ion binding"/>
    <property type="evidence" value="ECO:0007669"/>
    <property type="project" value="UniProtKB-KW"/>
</dbReference>
<evidence type="ECO:0000256" key="2">
    <source>
        <dbReference type="ARBA" id="ARBA00022723"/>
    </source>
</evidence>
<dbReference type="OMA" id="WDSHVRG"/>
<dbReference type="GO" id="GO:0033314">
    <property type="term" value="P:mitotic DNA replication checkpoint signaling"/>
    <property type="evidence" value="ECO:0000318"/>
    <property type="project" value="GO_Central"/>
</dbReference>
<dbReference type="AlphaFoldDB" id="A0A0D1C7N3"/>
<organism evidence="8 9">
    <name type="scientific">Mycosarcoma maydis</name>
    <name type="common">Corn smut fungus</name>
    <name type="synonym">Ustilago maydis</name>
    <dbReference type="NCBI Taxonomy" id="5270"/>
    <lineage>
        <taxon>Eukaryota</taxon>
        <taxon>Fungi</taxon>
        <taxon>Dikarya</taxon>
        <taxon>Basidiomycota</taxon>
        <taxon>Ustilaginomycotina</taxon>
        <taxon>Ustilaginomycetes</taxon>
        <taxon>Ustilaginales</taxon>
        <taxon>Ustilaginaceae</taxon>
        <taxon>Mycosarcoma</taxon>
    </lineage>
</organism>
<dbReference type="STRING" id="237631.A0A0D1C7N3"/>
<evidence type="ECO:0000256" key="1">
    <source>
        <dbReference type="ARBA" id="ARBA00004123"/>
    </source>
</evidence>
<dbReference type="KEGG" id="uma:UMAG_02056"/>
<accession>A0A0D1C7N3</accession>
<evidence type="ECO:0000313" key="9">
    <source>
        <dbReference type="Proteomes" id="UP000000561"/>
    </source>
</evidence>
<dbReference type="PANTHER" id="PTHR13278:SF0">
    <property type="entry name" value="ZINC FINGER PROTEIN 830"/>
    <property type="match status" value="1"/>
</dbReference>
<dbReference type="PANTHER" id="PTHR13278">
    <property type="entry name" value="ZINC FINGER PROTEIN 830"/>
    <property type="match status" value="1"/>
</dbReference>
<evidence type="ECO:0000313" key="8">
    <source>
        <dbReference type="EMBL" id="KIS69517.1"/>
    </source>
</evidence>
<dbReference type="Proteomes" id="UP000000561">
    <property type="component" value="Chromosome 5"/>
</dbReference>
<gene>
    <name evidence="8" type="ORF">UMAG_02056</name>
</gene>
<keyword evidence="3" id="KW-0863">Zinc-finger</keyword>
<dbReference type="GO" id="GO:0044773">
    <property type="term" value="P:mitotic DNA damage checkpoint signaling"/>
    <property type="evidence" value="ECO:0000318"/>
    <property type="project" value="GO_Central"/>
</dbReference>
<dbReference type="eggNOG" id="ENOG502S9DW">
    <property type="taxonomic scope" value="Eukaryota"/>
</dbReference>
<keyword evidence="6" id="KW-0175">Coiled coil</keyword>
<dbReference type="GO" id="GO:0005681">
    <property type="term" value="C:spliceosomal complex"/>
    <property type="evidence" value="ECO:0007669"/>
    <property type="project" value="InterPro"/>
</dbReference>
<dbReference type="GO" id="GO:0005634">
    <property type="term" value="C:nucleus"/>
    <property type="evidence" value="ECO:0000318"/>
    <property type="project" value="GO_Central"/>
</dbReference>
<feature type="compositionally biased region" description="Low complexity" evidence="7">
    <location>
        <begin position="100"/>
        <end position="115"/>
    </location>
</feature>
<evidence type="ECO:0000256" key="4">
    <source>
        <dbReference type="ARBA" id="ARBA00022833"/>
    </source>
</evidence>
<protein>
    <recommendedName>
        <fullName evidence="10">Zinc finger protein 830</fullName>
    </recommendedName>
</protein>
<keyword evidence="5" id="KW-0539">Nucleus</keyword>
<dbReference type="GO" id="GO:0033260">
    <property type="term" value="P:nuclear DNA replication"/>
    <property type="evidence" value="ECO:0000318"/>
    <property type="project" value="GO_Central"/>
</dbReference>
<evidence type="ECO:0000256" key="6">
    <source>
        <dbReference type="SAM" id="Coils"/>
    </source>
</evidence>
<dbReference type="InterPro" id="IPR040050">
    <property type="entry name" value="ZNF830-like"/>
</dbReference>
<dbReference type="VEuPathDB" id="FungiDB:UMAG_02056"/>